<dbReference type="EMBL" id="BAABIS010000001">
    <property type="protein sequence ID" value="GAA4885511.1"/>
    <property type="molecule type" value="Genomic_DNA"/>
</dbReference>
<evidence type="ECO:0000313" key="1">
    <source>
        <dbReference type="EMBL" id="GAA4885511.1"/>
    </source>
</evidence>
<proteinExistence type="predicted"/>
<dbReference type="RefSeq" id="WP_345701674.1">
    <property type="nucleotide sequence ID" value="NZ_BAABIS010000001.1"/>
</dbReference>
<dbReference type="Proteomes" id="UP001501752">
    <property type="component" value="Unassembled WGS sequence"/>
</dbReference>
<name>A0ABP9ERB8_9ACTN</name>
<reference evidence="2" key="1">
    <citation type="journal article" date="2019" name="Int. J. Syst. Evol. Microbiol.">
        <title>The Global Catalogue of Microorganisms (GCM) 10K type strain sequencing project: providing services to taxonomists for standard genome sequencing and annotation.</title>
        <authorList>
            <consortium name="The Broad Institute Genomics Platform"/>
            <consortium name="The Broad Institute Genome Sequencing Center for Infectious Disease"/>
            <person name="Wu L."/>
            <person name="Ma J."/>
        </authorList>
    </citation>
    <scope>NUCLEOTIDE SEQUENCE [LARGE SCALE GENOMIC DNA]</scope>
    <source>
        <strain evidence="2">JCM 13006</strain>
    </source>
</reference>
<gene>
    <name evidence="1" type="ORF">GCM10023235_78220</name>
</gene>
<keyword evidence="2" id="KW-1185">Reference proteome</keyword>
<comment type="caution">
    <text evidence="1">The sequence shown here is derived from an EMBL/GenBank/DDBJ whole genome shotgun (WGS) entry which is preliminary data.</text>
</comment>
<organism evidence="1 2">
    <name type="scientific">Kitasatospora terrestris</name>
    <dbReference type="NCBI Taxonomy" id="258051"/>
    <lineage>
        <taxon>Bacteria</taxon>
        <taxon>Bacillati</taxon>
        <taxon>Actinomycetota</taxon>
        <taxon>Actinomycetes</taxon>
        <taxon>Kitasatosporales</taxon>
        <taxon>Streptomycetaceae</taxon>
        <taxon>Kitasatospora</taxon>
    </lineage>
</organism>
<accession>A0ABP9ERB8</accession>
<evidence type="ECO:0000313" key="2">
    <source>
        <dbReference type="Proteomes" id="UP001501752"/>
    </source>
</evidence>
<protein>
    <submittedName>
        <fullName evidence="1">Uncharacterized protein</fullName>
    </submittedName>
</protein>
<sequence>MSTWWTGRKDALLAAVADGPLFFGADPIDDPGIAELADTTHTLALEYLASDRGPAVHRAGDLLERACAELQCADSFRGTLPPLVVRHLRITAGLLAQARACLQPPAGMPAAYAREGV</sequence>